<dbReference type="PANTHER" id="PTHR10196">
    <property type="entry name" value="SUGAR KINASE"/>
    <property type="match status" value="1"/>
</dbReference>
<protein>
    <recommendedName>
        <fullName evidence="4">Carbohydrate kinase FGGY N-terminal domain-containing protein</fullName>
    </recommendedName>
</protein>
<evidence type="ECO:0000256" key="1">
    <source>
        <dbReference type="ARBA" id="ARBA00009156"/>
    </source>
</evidence>
<dbReference type="InterPro" id="IPR018484">
    <property type="entry name" value="FGGY_N"/>
</dbReference>
<accession>V3ZNK8</accession>
<proteinExistence type="inferred from homology"/>
<sequence>MNQYSLGIDLGTTSVKVVVVDVETKSTIAAESQPTEAYLESDVGALGFEQDVKKIKRVLDTCMSRLGHNFKDKVSRVCFTGQMHGLVLWNSRSDNVSVKGFLESSKTSPLYTWQDQRASPQFIKSLPAPISDTQLATGFGCVTYLWLMRKRPEMLNFDWMGTIMDYFVYGICGLDEPVTTDQLANSFGYFDCESSSWNGSILEKEGFPVKRLPRTVQPGTLAGTLSQSWLGLKAGVQVLAPLGDCQCSFFSSLATSQNTALLNIGTSLQLGCISKPDLCKSSKASVQYFPYFNNTKLALAASLNGGNVIAQFVRMLVTWTRQIGLSVTEDDIWKQLLRDTKPSERDRNLVVDPTIFGERHTPDQLGSIQNLSSDNLDITKIFNSLCFGVVQNAKEIMPATFLRDHGIESIICSGSVLTRNQVIREHVNTVFHELSVSDAVGCDSARGAALCAIKFVKQ</sequence>
<dbReference type="RefSeq" id="XP_009066939.1">
    <property type="nucleotide sequence ID" value="XM_009068691.1"/>
</dbReference>
<dbReference type="EMBL" id="KB203918">
    <property type="protein sequence ID" value="ESO82436.1"/>
    <property type="molecule type" value="Genomic_DNA"/>
</dbReference>
<organism evidence="5 6">
    <name type="scientific">Lottia gigantea</name>
    <name type="common">Giant owl limpet</name>
    <dbReference type="NCBI Taxonomy" id="225164"/>
    <lineage>
        <taxon>Eukaryota</taxon>
        <taxon>Metazoa</taxon>
        <taxon>Spiralia</taxon>
        <taxon>Lophotrochozoa</taxon>
        <taxon>Mollusca</taxon>
        <taxon>Gastropoda</taxon>
        <taxon>Patellogastropoda</taxon>
        <taxon>Lottioidea</taxon>
        <taxon>Lottiidae</taxon>
        <taxon>Lottia</taxon>
    </lineage>
</organism>
<dbReference type="InterPro" id="IPR043129">
    <property type="entry name" value="ATPase_NBD"/>
</dbReference>
<evidence type="ECO:0000256" key="2">
    <source>
        <dbReference type="ARBA" id="ARBA00022679"/>
    </source>
</evidence>
<dbReference type="CDD" id="cd07777">
    <property type="entry name" value="ASKHA_NBD_FGGY_SHK"/>
    <property type="match status" value="1"/>
</dbReference>
<comment type="similarity">
    <text evidence="1">Belongs to the FGGY kinase family.</text>
</comment>
<dbReference type="KEGG" id="lgi:LOTGIDRAFT_134669"/>
<reference evidence="5 6" key="1">
    <citation type="journal article" date="2013" name="Nature">
        <title>Insights into bilaterian evolution from three spiralian genomes.</title>
        <authorList>
            <person name="Simakov O."/>
            <person name="Marletaz F."/>
            <person name="Cho S.J."/>
            <person name="Edsinger-Gonzales E."/>
            <person name="Havlak P."/>
            <person name="Hellsten U."/>
            <person name="Kuo D.H."/>
            <person name="Larsson T."/>
            <person name="Lv J."/>
            <person name="Arendt D."/>
            <person name="Savage R."/>
            <person name="Osoegawa K."/>
            <person name="de Jong P."/>
            <person name="Grimwood J."/>
            <person name="Chapman J.A."/>
            <person name="Shapiro H."/>
            <person name="Aerts A."/>
            <person name="Otillar R.P."/>
            <person name="Terry A.Y."/>
            <person name="Boore J.L."/>
            <person name="Grigoriev I.V."/>
            <person name="Lindberg D.R."/>
            <person name="Seaver E.C."/>
            <person name="Weisblat D.A."/>
            <person name="Putnam N.H."/>
            <person name="Rokhsar D.S."/>
        </authorList>
    </citation>
    <scope>NUCLEOTIDE SEQUENCE [LARGE SCALE GENOMIC DNA]</scope>
</reference>
<dbReference type="FunFam" id="3.30.420.40:FF:000111">
    <property type="entry name" value="Sedoheptulokinase"/>
    <property type="match status" value="1"/>
</dbReference>
<dbReference type="GO" id="GO:0005829">
    <property type="term" value="C:cytosol"/>
    <property type="evidence" value="ECO:0007669"/>
    <property type="project" value="TreeGrafter"/>
</dbReference>
<dbReference type="OrthoDB" id="10264182at2759"/>
<name>V3ZNK8_LOTGI</name>
<keyword evidence="6" id="KW-1185">Reference proteome</keyword>
<evidence type="ECO:0000256" key="3">
    <source>
        <dbReference type="ARBA" id="ARBA00022777"/>
    </source>
</evidence>
<dbReference type="PANTHER" id="PTHR10196:SF67">
    <property type="entry name" value="SEDOHEPTULOKINASE"/>
    <property type="match status" value="1"/>
</dbReference>
<dbReference type="AlphaFoldDB" id="V3ZNK8"/>
<dbReference type="Proteomes" id="UP000030746">
    <property type="component" value="Unassembled WGS sequence"/>
</dbReference>
<dbReference type="HOGENOM" id="CLU_021676_1_1_1"/>
<dbReference type="OMA" id="TWQDTRC"/>
<dbReference type="GO" id="GO:0050277">
    <property type="term" value="F:sedoheptulokinase activity"/>
    <property type="evidence" value="ECO:0007669"/>
    <property type="project" value="TreeGrafter"/>
</dbReference>
<dbReference type="GO" id="GO:0006071">
    <property type="term" value="P:glycerol metabolic process"/>
    <property type="evidence" value="ECO:0007669"/>
    <property type="project" value="TreeGrafter"/>
</dbReference>
<gene>
    <name evidence="5" type="ORF">LOTGIDRAFT_134669</name>
</gene>
<dbReference type="Pfam" id="PF00370">
    <property type="entry name" value="FGGY_N"/>
    <property type="match status" value="1"/>
</dbReference>
<feature type="domain" description="Carbohydrate kinase FGGY N-terminal" evidence="4">
    <location>
        <begin position="4"/>
        <end position="250"/>
    </location>
</feature>
<keyword evidence="2" id="KW-0808">Transferase</keyword>
<evidence type="ECO:0000259" key="4">
    <source>
        <dbReference type="Pfam" id="PF00370"/>
    </source>
</evidence>
<dbReference type="GeneID" id="20233588"/>
<dbReference type="STRING" id="225164.V3ZNK8"/>
<dbReference type="Gene3D" id="3.30.420.40">
    <property type="match status" value="2"/>
</dbReference>
<dbReference type="SUPFAM" id="SSF53067">
    <property type="entry name" value="Actin-like ATPase domain"/>
    <property type="match status" value="1"/>
</dbReference>
<evidence type="ECO:0000313" key="6">
    <source>
        <dbReference type="Proteomes" id="UP000030746"/>
    </source>
</evidence>
<keyword evidence="3" id="KW-0418">Kinase</keyword>
<evidence type="ECO:0000313" key="5">
    <source>
        <dbReference type="EMBL" id="ESO82436.1"/>
    </source>
</evidence>
<dbReference type="CTD" id="20233588"/>